<dbReference type="PROSITE" id="PS50893">
    <property type="entry name" value="ABC_TRANSPORTER_2"/>
    <property type="match status" value="1"/>
</dbReference>
<dbReference type="InterPro" id="IPR013563">
    <property type="entry name" value="Oligopep_ABC_C"/>
</dbReference>
<evidence type="ECO:0000313" key="7">
    <source>
        <dbReference type="EMBL" id="MCL9815430.1"/>
    </source>
</evidence>
<sequence length="437" mass="49010">MASADEPLVRVDGLQKYFYENDGLLDRLLGQEPTAVKAVDGISFDIKRGETLGLVGESGCGKSTTGETMVRLQEPTNGIVEFEGKNIYDLDGEGLQQFRRECQVVFQDPFSSLDPRLTIGQSIMQPMNVHNIGTKKERLERTKELLEYVGLSAGQVDRYPHEFSGGQRQRIGIARALALEPDFIMLDEPTSALDVSVQAQVLNLLEDLQDEFDLTYLLISHDLSVIKHVCDRVAVMYLGEIVEIGPVDEIFKDPQHPYTRALLESVPRASTEEQGRDRDVITGDVPSPRNPPSGCSFRTRCPSIIQPPGLQMEQDAYREVTEYRTRLETGRISIKSRWDLVGDPDKEDTGAFIESLRDELFTHTFAGENEEIIEESLRCLAEDDTETATALLTDRFASICEQVNPVLQDTAHPSACHLVEQPAHITDQVREWEATRE</sequence>
<keyword evidence="8" id="KW-1185">Reference proteome</keyword>
<dbReference type="InterPro" id="IPR017871">
    <property type="entry name" value="ABC_transporter-like_CS"/>
</dbReference>
<dbReference type="CDD" id="cd03257">
    <property type="entry name" value="ABC_NikE_OppD_transporters"/>
    <property type="match status" value="1"/>
</dbReference>
<comment type="similarity">
    <text evidence="1">Belongs to the ABC transporter superfamily.</text>
</comment>
<reference evidence="7" key="1">
    <citation type="journal article" date="2022" name="Syst. Appl. Microbiol.">
        <title>Natronocalculus amylovorans gen. nov., sp. nov., and Natranaeroarchaeum aerophilus sp. nov., dominant culturable amylolytic natronoarchaea from hypersaline soda lakes in southwestern Siberia.</title>
        <authorList>
            <person name="Sorokin D.Y."/>
            <person name="Elcheninov A.G."/>
            <person name="Khizhniak T.V."/>
            <person name="Koenen M."/>
            <person name="Bale N.J."/>
            <person name="Damste J.S.S."/>
            <person name="Kublanov I.V."/>
        </authorList>
    </citation>
    <scope>NUCLEOTIDE SEQUENCE</scope>
    <source>
        <strain evidence="7">AArc-St2</strain>
    </source>
</reference>
<dbReference type="GO" id="GO:0015833">
    <property type="term" value="P:peptide transport"/>
    <property type="evidence" value="ECO:0007669"/>
    <property type="project" value="InterPro"/>
</dbReference>
<dbReference type="SMART" id="SM00382">
    <property type="entry name" value="AAA"/>
    <property type="match status" value="1"/>
</dbReference>
<feature type="domain" description="ABC transporter" evidence="6">
    <location>
        <begin position="9"/>
        <end position="263"/>
    </location>
</feature>
<dbReference type="PANTHER" id="PTHR43776">
    <property type="entry name" value="TRANSPORT ATP-BINDING PROTEIN"/>
    <property type="match status" value="1"/>
</dbReference>
<feature type="region of interest" description="Disordered" evidence="5">
    <location>
        <begin position="268"/>
        <end position="293"/>
    </location>
</feature>
<dbReference type="InterPro" id="IPR050319">
    <property type="entry name" value="ABC_transp_ATP-bind"/>
</dbReference>
<dbReference type="SUPFAM" id="SSF52540">
    <property type="entry name" value="P-loop containing nucleoside triphosphate hydrolases"/>
    <property type="match status" value="1"/>
</dbReference>
<evidence type="ECO:0000256" key="4">
    <source>
        <dbReference type="ARBA" id="ARBA00022840"/>
    </source>
</evidence>
<protein>
    <submittedName>
        <fullName evidence="7">ABC transporter ATP-binding protein</fullName>
    </submittedName>
</protein>
<dbReference type="InterPro" id="IPR003593">
    <property type="entry name" value="AAA+_ATPase"/>
</dbReference>
<dbReference type="Pfam" id="PF00005">
    <property type="entry name" value="ABC_tran"/>
    <property type="match status" value="1"/>
</dbReference>
<dbReference type="Proteomes" id="UP001203207">
    <property type="component" value="Unassembled WGS sequence"/>
</dbReference>
<feature type="compositionally biased region" description="Basic and acidic residues" evidence="5">
    <location>
        <begin position="270"/>
        <end position="281"/>
    </location>
</feature>
<dbReference type="RefSeq" id="WP_250582219.1">
    <property type="nucleotide sequence ID" value="NZ_JAKRVX010000001.1"/>
</dbReference>
<dbReference type="NCBIfam" id="TIGR01727">
    <property type="entry name" value="oligo_HPY"/>
    <property type="match status" value="1"/>
</dbReference>
<gene>
    <name evidence="7" type="ORF">AArcSt2_00580</name>
</gene>
<evidence type="ECO:0000256" key="5">
    <source>
        <dbReference type="SAM" id="MobiDB-lite"/>
    </source>
</evidence>
<accession>A0AAE3FUL6</accession>
<dbReference type="PANTHER" id="PTHR43776:SF7">
    <property type="entry name" value="D,D-DIPEPTIDE TRANSPORT ATP-BINDING PROTEIN DDPF-RELATED"/>
    <property type="match status" value="1"/>
</dbReference>
<dbReference type="InterPro" id="IPR027417">
    <property type="entry name" value="P-loop_NTPase"/>
</dbReference>
<proteinExistence type="inferred from homology"/>
<dbReference type="AlphaFoldDB" id="A0AAE3FUL6"/>
<keyword evidence="2" id="KW-0813">Transport</keyword>
<dbReference type="Gene3D" id="3.40.50.300">
    <property type="entry name" value="P-loop containing nucleotide triphosphate hydrolases"/>
    <property type="match status" value="1"/>
</dbReference>
<name>A0AAE3FUL6_9EURY</name>
<dbReference type="GO" id="GO:0055085">
    <property type="term" value="P:transmembrane transport"/>
    <property type="evidence" value="ECO:0007669"/>
    <property type="project" value="UniProtKB-ARBA"/>
</dbReference>
<keyword evidence="4 7" id="KW-0067">ATP-binding</keyword>
<evidence type="ECO:0000313" key="8">
    <source>
        <dbReference type="Proteomes" id="UP001203207"/>
    </source>
</evidence>
<dbReference type="EMBL" id="JAKRVX010000001">
    <property type="protein sequence ID" value="MCL9815430.1"/>
    <property type="molecule type" value="Genomic_DNA"/>
</dbReference>
<dbReference type="PROSITE" id="PS00211">
    <property type="entry name" value="ABC_TRANSPORTER_1"/>
    <property type="match status" value="1"/>
</dbReference>
<evidence type="ECO:0000256" key="1">
    <source>
        <dbReference type="ARBA" id="ARBA00005417"/>
    </source>
</evidence>
<dbReference type="FunFam" id="3.40.50.300:FF:000016">
    <property type="entry name" value="Oligopeptide ABC transporter ATP-binding component"/>
    <property type="match status" value="1"/>
</dbReference>
<dbReference type="Pfam" id="PF08352">
    <property type="entry name" value="oligo_HPY"/>
    <property type="match status" value="1"/>
</dbReference>
<evidence type="ECO:0000259" key="6">
    <source>
        <dbReference type="PROSITE" id="PS50893"/>
    </source>
</evidence>
<keyword evidence="3" id="KW-0547">Nucleotide-binding</keyword>
<evidence type="ECO:0000256" key="3">
    <source>
        <dbReference type="ARBA" id="ARBA00022741"/>
    </source>
</evidence>
<dbReference type="GO" id="GO:0016887">
    <property type="term" value="F:ATP hydrolysis activity"/>
    <property type="evidence" value="ECO:0007669"/>
    <property type="project" value="InterPro"/>
</dbReference>
<reference evidence="7" key="2">
    <citation type="submission" date="2022-02" db="EMBL/GenBank/DDBJ databases">
        <authorList>
            <person name="Elcheninov A.G."/>
            <person name="Sorokin D.Y."/>
            <person name="Kublanov I.V."/>
        </authorList>
    </citation>
    <scope>NUCLEOTIDE SEQUENCE</scope>
    <source>
        <strain evidence="7">AArc-St2</strain>
    </source>
</reference>
<dbReference type="InterPro" id="IPR003439">
    <property type="entry name" value="ABC_transporter-like_ATP-bd"/>
</dbReference>
<evidence type="ECO:0000256" key="2">
    <source>
        <dbReference type="ARBA" id="ARBA00022448"/>
    </source>
</evidence>
<dbReference type="GO" id="GO:0005524">
    <property type="term" value="F:ATP binding"/>
    <property type="evidence" value="ECO:0007669"/>
    <property type="project" value="UniProtKB-KW"/>
</dbReference>
<comment type="caution">
    <text evidence="7">The sequence shown here is derived from an EMBL/GenBank/DDBJ whole genome shotgun (WGS) entry which is preliminary data.</text>
</comment>
<organism evidence="7 8">
    <name type="scientific">Natronocalculus amylovorans</name>
    <dbReference type="NCBI Taxonomy" id="2917812"/>
    <lineage>
        <taxon>Archaea</taxon>
        <taxon>Methanobacteriati</taxon>
        <taxon>Methanobacteriota</taxon>
        <taxon>Stenosarchaea group</taxon>
        <taxon>Halobacteria</taxon>
        <taxon>Halobacteriales</taxon>
        <taxon>Haloferacaceae</taxon>
        <taxon>Natronocalculus</taxon>
    </lineage>
</organism>